<dbReference type="Proteomes" id="UP000223071">
    <property type="component" value="Unassembled WGS sequence"/>
</dbReference>
<protein>
    <submittedName>
        <fullName evidence="1">BNR/Asp-box repeat protein</fullName>
    </submittedName>
</protein>
<sequence>MPGTTLLIGTRKAFFIYRSDAARERWELSPPMLKGTSVYQAAVDTRRRPARLLLAANHWAWGRSVARSDDGGQTWEQRSPGLGFPQDMGITIDNVWGIAPGHPDEPGVVWAGTQPAGLFRSTDWGESWEPVDTLNRLPDRTFWYMTGGGQSALTAIELDPRTPRRIYVSIATGGVYCSEDGGQTWEPRWHTAIATTPEVREMFEKIEQMFPEMAAQFPMPEGVDPLAANEFHKFRLDPKNPDRAWGQAHVGVFRSDNGGRKWVDVTNGLPSFHGFPLAVTRQGRDAVFVAPLEMEADNFRVMNGQFAIYRTTDAGASWERLTRGLPGPHDYQSVYRDAMDTDGVDPEAVYVGTTNGEVYYGREWGESWVRLPGTLPPILSVTAVPSDLL</sequence>
<keyword evidence="2" id="KW-1185">Reference proteome</keyword>
<accession>A0A2A9HFE4</accession>
<dbReference type="SUPFAM" id="SSF110296">
    <property type="entry name" value="Oligoxyloglucan reducing end-specific cellobiohydrolase"/>
    <property type="match status" value="1"/>
</dbReference>
<gene>
    <name evidence="1" type="ORF">A9A59_0707</name>
</gene>
<name>A0A2A9HFE4_TEPT2</name>
<dbReference type="Pfam" id="PF02012">
    <property type="entry name" value="BNR"/>
    <property type="match status" value="2"/>
</dbReference>
<dbReference type="RefSeq" id="WP_098502961.1">
    <property type="nucleotide sequence ID" value="NZ_PDJQ01000001.1"/>
</dbReference>
<dbReference type="InterPro" id="IPR052025">
    <property type="entry name" value="Xyloglucanase_GH74"/>
</dbReference>
<evidence type="ECO:0000313" key="1">
    <source>
        <dbReference type="EMBL" id="PFG73509.1"/>
    </source>
</evidence>
<dbReference type="InterPro" id="IPR002860">
    <property type="entry name" value="BNR_rpt"/>
</dbReference>
<dbReference type="EMBL" id="PDJQ01000001">
    <property type="protein sequence ID" value="PFG73509.1"/>
    <property type="molecule type" value="Genomic_DNA"/>
</dbReference>
<organism evidence="1 2">
    <name type="scientific">Tepidiforma thermophila (strain KCTC 52669 / CGMCC 1.13589 / G233)</name>
    <dbReference type="NCBI Taxonomy" id="2761530"/>
    <lineage>
        <taxon>Bacteria</taxon>
        <taxon>Bacillati</taxon>
        <taxon>Chloroflexota</taxon>
        <taxon>Tepidiformia</taxon>
        <taxon>Tepidiformales</taxon>
        <taxon>Tepidiformaceae</taxon>
        <taxon>Tepidiforma</taxon>
    </lineage>
</organism>
<dbReference type="PANTHER" id="PTHR43739:SF5">
    <property type="entry name" value="EXO-ALPHA-SIALIDASE"/>
    <property type="match status" value="1"/>
</dbReference>
<dbReference type="InterPro" id="IPR015943">
    <property type="entry name" value="WD40/YVTN_repeat-like_dom_sf"/>
</dbReference>
<dbReference type="PANTHER" id="PTHR43739">
    <property type="entry name" value="XYLOGLUCANASE (EUROFUNG)"/>
    <property type="match status" value="1"/>
</dbReference>
<dbReference type="AlphaFoldDB" id="A0A2A9HFE4"/>
<dbReference type="CDD" id="cd15482">
    <property type="entry name" value="Sialidase_non-viral"/>
    <property type="match status" value="1"/>
</dbReference>
<dbReference type="Gene3D" id="2.130.10.10">
    <property type="entry name" value="YVTN repeat-like/Quinoprotein amine dehydrogenase"/>
    <property type="match status" value="1"/>
</dbReference>
<reference evidence="1 2" key="1">
    <citation type="submission" date="2017-09" db="EMBL/GenBank/DDBJ databases">
        <title>Sequencing the genomes of two abundant thermophiles in Great Basin hot springs: Thermocrinis jamiesonii and novel Chloroflexi Thermoflexus hugenholtzii.</title>
        <authorList>
            <person name="Hedlund B."/>
        </authorList>
    </citation>
    <scope>NUCLEOTIDE SEQUENCE [LARGE SCALE GENOMIC DNA]</scope>
    <source>
        <strain evidence="1 2">G233</strain>
    </source>
</reference>
<proteinExistence type="predicted"/>
<comment type="caution">
    <text evidence="1">The sequence shown here is derived from an EMBL/GenBank/DDBJ whole genome shotgun (WGS) entry which is preliminary data.</text>
</comment>
<dbReference type="GO" id="GO:0010411">
    <property type="term" value="P:xyloglucan metabolic process"/>
    <property type="evidence" value="ECO:0007669"/>
    <property type="project" value="TreeGrafter"/>
</dbReference>
<evidence type="ECO:0000313" key="2">
    <source>
        <dbReference type="Proteomes" id="UP000223071"/>
    </source>
</evidence>